<dbReference type="EMBL" id="BGPR01109571">
    <property type="protein sequence ID" value="GBM86356.1"/>
    <property type="molecule type" value="Genomic_DNA"/>
</dbReference>
<feature type="non-terminal residue" evidence="1">
    <location>
        <position position="1"/>
    </location>
</feature>
<keyword evidence="2" id="KW-1185">Reference proteome</keyword>
<accession>A0A4Y2JAW2</accession>
<sequence>EEARFNPSNAQAEQKQLRQIASSVICSANQVSLNRLNSVAPGMPANPGSAGD</sequence>
<name>A0A4Y2JAW2_ARAVE</name>
<dbReference type="AlphaFoldDB" id="A0A4Y2JAW2"/>
<evidence type="ECO:0000313" key="1">
    <source>
        <dbReference type="EMBL" id="GBM86356.1"/>
    </source>
</evidence>
<protein>
    <submittedName>
        <fullName evidence="1">Uncharacterized protein</fullName>
    </submittedName>
</protein>
<dbReference type="Proteomes" id="UP000499080">
    <property type="component" value="Unassembled WGS sequence"/>
</dbReference>
<comment type="caution">
    <text evidence="1">The sequence shown here is derived from an EMBL/GenBank/DDBJ whole genome shotgun (WGS) entry which is preliminary data.</text>
</comment>
<reference evidence="1 2" key="1">
    <citation type="journal article" date="2019" name="Sci. Rep.">
        <title>Orb-weaving spider Araneus ventricosus genome elucidates the spidroin gene catalogue.</title>
        <authorList>
            <person name="Kono N."/>
            <person name="Nakamura H."/>
            <person name="Ohtoshi R."/>
            <person name="Moran D.A.P."/>
            <person name="Shinohara A."/>
            <person name="Yoshida Y."/>
            <person name="Fujiwara M."/>
            <person name="Mori M."/>
            <person name="Tomita M."/>
            <person name="Arakawa K."/>
        </authorList>
    </citation>
    <scope>NUCLEOTIDE SEQUENCE [LARGE SCALE GENOMIC DNA]</scope>
</reference>
<proteinExistence type="predicted"/>
<gene>
    <name evidence="1" type="ORF">AVEN_71875_1</name>
</gene>
<organism evidence="1 2">
    <name type="scientific">Araneus ventricosus</name>
    <name type="common">Orbweaver spider</name>
    <name type="synonym">Epeira ventricosa</name>
    <dbReference type="NCBI Taxonomy" id="182803"/>
    <lineage>
        <taxon>Eukaryota</taxon>
        <taxon>Metazoa</taxon>
        <taxon>Ecdysozoa</taxon>
        <taxon>Arthropoda</taxon>
        <taxon>Chelicerata</taxon>
        <taxon>Arachnida</taxon>
        <taxon>Araneae</taxon>
        <taxon>Araneomorphae</taxon>
        <taxon>Entelegynae</taxon>
        <taxon>Araneoidea</taxon>
        <taxon>Araneidae</taxon>
        <taxon>Araneus</taxon>
    </lineage>
</organism>
<evidence type="ECO:0000313" key="2">
    <source>
        <dbReference type="Proteomes" id="UP000499080"/>
    </source>
</evidence>